<dbReference type="SUPFAM" id="SSF56219">
    <property type="entry name" value="DNase I-like"/>
    <property type="match status" value="1"/>
</dbReference>
<proteinExistence type="predicted"/>
<dbReference type="AlphaFoldDB" id="G7YQ79"/>
<gene>
    <name evidence="1" type="ORF">CLF_106862</name>
</gene>
<dbReference type="InterPro" id="IPR036691">
    <property type="entry name" value="Endo/exonu/phosph_ase_sf"/>
</dbReference>
<evidence type="ECO:0000313" key="2">
    <source>
        <dbReference type="Proteomes" id="UP000008909"/>
    </source>
</evidence>
<evidence type="ECO:0000313" key="1">
    <source>
        <dbReference type="EMBL" id="GAA55110.1"/>
    </source>
</evidence>
<keyword evidence="2" id="KW-1185">Reference proteome</keyword>
<protein>
    <submittedName>
        <fullName evidence="1">Craniofacial development protein 2</fullName>
    </submittedName>
</protein>
<sequence length="277" mass="30664">MPPFVLQRLCKQNLRVIRRRHPHVSQNQSSSPIHLAAFGVHTLKQAGQQVPLAHKLDSHSSYVCCVSETRIQDASTLVELTAPSLSIRFRLRTYSDPQATAVGCAGVGIVASRRAEVSLLDWIPVDSRLCAVRPATSVKRSHKREVDRCLLVVSAYAPTDCSSDAVQDRFYDALNALLLRAKSLDIVVVVGDLNAQVGRLSVSQTHLGGRYGLDSARTDNGERLLQLCADRRLFLGCTYFLNSRSRLATWCLPMACRPRTQIDHIAISYRWGGSITD</sequence>
<reference evidence="1" key="1">
    <citation type="journal article" date="2011" name="Genome Biol.">
        <title>The draft genome of the carcinogenic human liver fluke Clonorchis sinensis.</title>
        <authorList>
            <person name="Wang X."/>
            <person name="Chen W."/>
            <person name="Huang Y."/>
            <person name="Sun J."/>
            <person name="Men J."/>
            <person name="Liu H."/>
            <person name="Luo F."/>
            <person name="Guo L."/>
            <person name="Lv X."/>
            <person name="Deng C."/>
            <person name="Zhou C."/>
            <person name="Fan Y."/>
            <person name="Li X."/>
            <person name="Huang L."/>
            <person name="Hu Y."/>
            <person name="Liang C."/>
            <person name="Hu X."/>
            <person name="Xu J."/>
            <person name="Yu X."/>
        </authorList>
    </citation>
    <scope>NUCLEOTIDE SEQUENCE [LARGE SCALE GENOMIC DNA]</scope>
    <source>
        <strain evidence="1">Henan</strain>
    </source>
</reference>
<accession>G7YQ79</accession>
<reference key="2">
    <citation type="submission" date="2011-10" db="EMBL/GenBank/DDBJ databases">
        <title>The genome and transcriptome sequence of Clonorchis sinensis provide insights into the carcinogenic liver fluke.</title>
        <authorList>
            <person name="Wang X."/>
            <person name="Huang Y."/>
            <person name="Chen W."/>
            <person name="Liu H."/>
            <person name="Guo L."/>
            <person name="Chen Y."/>
            <person name="Luo F."/>
            <person name="Zhou W."/>
            <person name="Sun J."/>
            <person name="Mao Q."/>
            <person name="Liang P."/>
            <person name="Zhou C."/>
            <person name="Tian Y."/>
            <person name="Men J."/>
            <person name="Lv X."/>
            <person name="Huang L."/>
            <person name="Zhou J."/>
            <person name="Hu Y."/>
            <person name="Li R."/>
            <person name="Zhang F."/>
            <person name="Lei H."/>
            <person name="Li X."/>
            <person name="Hu X."/>
            <person name="Liang C."/>
            <person name="Xu J."/>
            <person name="Wu Z."/>
            <person name="Yu X."/>
        </authorList>
    </citation>
    <scope>NUCLEOTIDE SEQUENCE</scope>
    <source>
        <strain>Henan</strain>
    </source>
</reference>
<dbReference type="Gene3D" id="3.60.10.10">
    <property type="entry name" value="Endonuclease/exonuclease/phosphatase"/>
    <property type="match status" value="1"/>
</dbReference>
<dbReference type="Proteomes" id="UP000008909">
    <property type="component" value="Unassembled WGS sequence"/>
</dbReference>
<name>G7YQ79_CLOSI</name>
<organism evidence="1 2">
    <name type="scientific">Clonorchis sinensis</name>
    <name type="common">Chinese liver fluke</name>
    <dbReference type="NCBI Taxonomy" id="79923"/>
    <lineage>
        <taxon>Eukaryota</taxon>
        <taxon>Metazoa</taxon>
        <taxon>Spiralia</taxon>
        <taxon>Lophotrochozoa</taxon>
        <taxon>Platyhelminthes</taxon>
        <taxon>Trematoda</taxon>
        <taxon>Digenea</taxon>
        <taxon>Opisthorchiida</taxon>
        <taxon>Opisthorchiata</taxon>
        <taxon>Opisthorchiidae</taxon>
        <taxon>Clonorchis</taxon>
    </lineage>
</organism>
<dbReference type="EMBL" id="DF143964">
    <property type="protein sequence ID" value="GAA55110.1"/>
    <property type="molecule type" value="Genomic_DNA"/>
</dbReference>